<dbReference type="EMBL" id="CM026433">
    <property type="protein sequence ID" value="KAG0554147.1"/>
    <property type="molecule type" value="Genomic_DNA"/>
</dbReference>
<protein>
    <submittedName>
        <fullName evidence="1">Uncharacterized protein</fullName>
    </submittedName>
</protein>
<name>A0A8T0G4G0_CERPU</name>
<evidence type="ECO:0000313" key="3">
    <source>
        <dbReference type="Proteomes" id="UP000822688"/>
    </source>
</evidence>
<evidence type="ECO:0000313" key="2">
    <source>
        <dbReference type="EMBL" id="KAG0554147.1"/>
    </source>
</evidence>
<organism evidence="1 3">
    <name type="scientific">Ceratodon purpureus</name>
    <name type="common">Fire moss</name>
    <name type="synonym">Dicranum purpureum</name>
    <dbReference type="NCBI Taxonomy" id="3225"/>
    <lineage>
        <taxon>Eukaryota</taxon>
        <taxon>Viridiplantae</taxon>
        <taxon>Streptophyta</taxon>
        <taxon>Embryophyta</taxon>
        <taxon>Bryophyta</taxon>
        <taxon>Bryophytina</taxon>
        <taxon>Bryopsida</taxon>
        <taxon>Dicranidae</taxon>
        <taxon>Pseudoditrichales</taxon>
        <taxon>Ditrichaceae</taxon>
        <taxon>Ceratodon</taxon>
    </lineage>
</organism>
<evidence type="ECO:0000313" key="1">
    <source>
        <dbReference type="EMBL" id="KAG0554143.1"/>
    </source>
</evidence>
<sequence length="49" mass="5941">MHVKYYCISFLWCFMNFDLDCLRQSYGFEGERVLSCRIDSRVEVSTNFM</sequence>
<dbReference type="EMBL" id="CM026433">
    <property type="protein sequence ID" value="KAG0554143.1"/>
    <property type="molecule type" value="Genomic_DNA"/>
</dbReference>
<dbReference type="AlphaFoldDB" id="A0A8T0G4G0"/>
<gene>
    <name evidence="1" type="ORF">KC19_12G066400</name>
    <name evidence="2" type="ORF">KC19_12G066800</name>
</gene>
<comment type="caution">
    <text evidence="1">The sequence shown here is derived from an EMBL/GenBank/DDBJ whole genome shotgun (WGS) entry which is preliminary data.</text>
</comment>
<dbReference type="Proteomes" id="UP000822688">
    <property type="component" value="Chromosome 12"/>
</dbReference>
<keyword evidence="3" id="KW-1185">Reference proteome</keyword>
<accession>A0A8T0G4G0</accession>
<proteinExistence type="predicted"/>
<reference evidence="1" key="1">
    <citation type="submission" date="2020-06" db="EMBL/GenBank/DDBJ databases">
        <title>WGS assembly of Ceratodon purpureus strain R40.</title>
        <authorList>
            <person name="Carey S.B."/>
            <person name="Jenkins J."/>
            <person name="Shu S."/>
            <person name="Lovell J.T."/>
            <person name="Sreedasyam A."/>
            <person name="Maumus F."/>
            <person name="Tiley G.P."/>
            <person name="Fernandez-Pozo N."/>
            <person name="Barry K."/>
            <person name="Chen C."/>
            <person name="Wang M."/>
            <person name="Lipzen A."/>
            <person name="Daum C."/>
            <person name="Saski C.A."/>
            <person name="Payton A.C."/>
            <person name="Mcbreen J.C."/>
            <person name="Conrad R.E."/>
            <person name="Kollar L.M."/>
            <person name="Olsson S."/>
            <person name="Huttunen S."/>
            <person name="Landis J.B."/>
            <person name="Wickett N.J."/>
            <person name="Johnson M.G."/>
            <person name="Rensing S.A."/>
            <person name="Grimwood J."/>
            <person name="Schmutz J."/>
            <person name="Mcdaniel S.F."/>
        </authorList>
    </citation>
    <scope>NUCLEOTIDE SEQUENCE</scope>
    <source>
        <strain evidence="1">R40</strain>
    </source>
</reference>